<dbReference type="Proteomes" id="UP000694843">
    <property type="component" value="Unplaced"/>
</dbReference>
<dbReference type="Pfam" id="PF00622">
    <property type="entry name" value="SPRY"/>
    <property type="match status" value="1"/>
</dbReference>
<evidence type="ECO:0000313" key="4">
    <source>
        <dbReference type="RefSeq" id="XP_018018040.1"/>
    </source>
</evidence>
<organism evidence="3 4">
    <name type="scientific">Hyalella azteca</name>
    <name type="common">Amphipod</name>
    <dbReference type="NCBI Taxonomy" id="294128"/>
    <lineage>
        <taxon>Eukaryota</taxon>
        <taxon>Metazoa</taxon>
        <taxon>Ecdysozoa</taxon>
        <taxon>Arthropoda</taxon>
        <taxon>Crustacea</taxon>
        <taxon>Multicrustacea</taxon>
        <taxon>Malacostraca</taxon>
        <taxon>Eumalacostraca</taxon>
        <taxon>Peracarida</taxon>
        <taxon>Amphipoda</taxon>
        <taxon>Senticaudata</taxon>
        <taxon>Talitrida</taxon>
        <taxon>Talitroidea</taxon>
        <taxon>Hyalellidae</taxon>
        <taxon>Hyalella</taxon>
    </lineage>
</organism>
<dbReference type="GeneID" id="108674587"/>
<evidence type="ECO:0000313" key="3">
    <source>
        <dbReference type="Proteomes" id="UP000694843"/>
    </source>
</evidence>
<dbReference type="InterPro" id="IPR001870">
    <property type="entry name" value="B30.2/SPRY"/>
</dbReference>
<dbReference type="OMA" id="HMGNEVV"/>
<dbReference type="Gene3D" id="2.60.120.920">
    <property type="match status" value="1"/>
</dbReference>
<dbReference type="InterPro" id="IPR013320">
    <property type="entry name" value="ConA-like_dom_sf"/>
</dbReference>
<reference evidence="4" key="1">
    <citation type="submission" date="2025-08" db="UniProtKB">
        <authorList>
            <consortium name="RefSeq"/>
        </authorList>
    </citation>
    <scope>IDENTIFICATION</scope>
    <source>
        <tissue evidence="4">Whole organism</tissue>
    </source>
</reference>
<dbReference type="CDD" id="cd12880">
    <property type="entry name" value="SPRYD7"/>
    <property type="match status" value="1"/>
</dbReference>
<dbReference type="InterPro" id="IPR043136">
    <property type="entry name" value="B30.2/SPRY_sf"/>
</dbReference>
<feature type="domain" description="B30.2/SPRY" evidence="2">
    <location>
        <begin position="1"/>
        <end position="178"/>
    </location>
</feature>
<dbReference type="AlphaFoldDB" id="A0A8B7NWE3"/>
<sequence length="197" mass="21530">MSIYTCCFRYLCGSSPRQNVPIHTLPNIVLDTSSMGHEVVIVKNGLRICGTGAALGNTPILQNKAYFEVKLQQSGVWGVGIASPEAELDRVPLGSDAHSWVLCSDCVLRHNSEEPHRLVAPPQEGDVLGVSFDHVELNFYINGKNTNTPLTGFKGTLYPVLYVDEGAILDVVFRDFSYPPPVGFDAIMIEKSILGHD</sequence>
<gene>
    <name evidence="4" type="primary">LOC108674587</name>
</gene>
<dbReference type="SMART" id="SM00449">
    <property type="entry name" value="SPRY"/>
    <property type="match status" value="1"/>
</dbReference>
<dbReference type="InterPro" id="IPR003877">
    <property type="entry name" value="SPRY_dom"/>
</dbReference>
<accession>A0A8B7NWE3</accession>
<dbReference type="PROSITE" id="PS50188">
    <property type="entry name" value="B302_SPRY"/>
    <property type="match status" value="1"/>
</dbReference>
<keyword evidence="3" id="KW-1185">Reference proteome</keyword>
<dbReference type="SUPFAM" id="SSF49899">
    <property type="entry name" value="Concanavalin A-like lectins/glucanases"/>
    <property type="match status" value="1"/>
</dbReference>
<dbReference type="InterPro" id="IPR035766">
    <property type="entry name" value="SPRYD7"/>
</dbReference>
<protein>
    <recommendedName>
        <fullName evidence="1">SPRY domain-containing protein 7</fullName>
    </recommendedName>
</protein>
<dbReference type="KEGG" id="hazt:108674587"/>
<name>A0A8B7NWE3_HYAAZ</name>
<evidence type="ECO:0000256" key="1">
    <source>
        <dbReference type="ARBA" id="ARBA00021772"/>
    </source>
</evidence>
<dbReference type="OrthoDB" id="40953at2759"/>
<evidence type="ECO:0000259" key="2">
    <source>
        <dbReference type="PROSITE" id="PS50188"/>
    </source>
</evidence>
<dbReference type="PANTHER" id="PTHR20951">
    <property type="entry name" value="C13ORF1 PROTEIN-RELATED"/>
    <property type="match status" value="1"/>
</dbReference>
<dbReference type="PANTHER" id="PTHR20951:SF2">
    <property type="entry name" value="SPRY DOMAIN-CONTAINING PROTEIN 7"/>
    <property type="match status" value="1"/>
</dbReference>
<dbReference type="RefSeq" id="XP_018018040.1">
    <property type="nucleotide sequence ID" value="XM_018162551.2"/>
</dbReference>
<proteinExistence type="predicted"/>